<organism evidence="2 3">
    <name type="scientific">Flavobacterium frigoritolerans</name>
    <dbReference type="NCBI Taxonomy" id="2987686"/>
    <lineage>
        <taxon>Bacteria</taxon>
        <taxon>Pseudomonadati</taxon>
        <taxon>Bacteroidota</taxon>
        <taxon>Flavobacteriia</taxon>
        <taxon>Flavobacteriales</taxon>
        <taxon>Flavobacteriaceae</taxon>
        <taxon>Flavobacterium</taxon>
    </lineage>
</organism>
<gene>
    <name evidence="2" type="ORF">OIU80_15850</name>
</gene>
<reference evidence="2" key="1">
    <citation type="submission" date="2022-10" db="EMBL/GenBank/DDBJ databases">
        <title>Two novel species of Flavobacterium.</title>
        <authorList>
            <person name="Liu Q."/>
            <person name="Xin Y.-H."/>
        </authorList>
    </citation>
    <scope>NUCLEOTIDE SEQUENCE</scope>
    <source>
        <strain evidence="2">LS1R47</strain>
    </source>
</reference>
<accession>A0A9X2ZRS3</accession>
<dbReference type="RefSeq" id="WP_264287962.1">
    <property type="nucleotide sequence ID" value="NZ_JAOZEV010000014.1"/>
</dbReference>
<dbReference type="AlphaFoldDB" id="A0A9X2ZRS3"/>
<comment type="caution">
    <text evidence="2">The sequence shown here is derived from an EMBL/GenBank/DDBJ whole genome shotgun (WGS) entry which is preliminary data.</text>
</comment>
<keyword evidence="1" id="KW-0732">Signal</keyword>
<evidence type="ECO:0000256" key="1">
    <source>
        <dbReference type="SAM" id="SignalP"/>
    </source>
</evidence>
<sequence length="141" mass="15955">MIKIISLLVFMLCSFLINAQSKTTSSSSSSSITKIDGVERQHSSISVNDSDTFYSLRAKFPLDKKEEIIKLLSDNIDEEYRSVSGKTFKWIKEENGQPVFSFVVTNDQLKISIEKDMISNGTFNKFKNLGESLKTVISNRK</sequence>
<name>A0A9X2ZRS3_9FLAO</name>
<keyword evidence="3" id="KW-1185">Reference proteome</keyword>
<feature type="signal peptide" evidence="1">
    <location>
        <begin position="1"/>
        <end position="19"/>
    </location>
</feature>
<feature type="chain" id="PRO_5040769696" evidence="1">
    <location>
        <begin position="20"/>
        <end position="141"/>
    </location>
</feature>
<evidence type="ECO:0000313" key="3">
    <source>
        <dbReference type="Proteomes" id="UP001151133"/>
    </source>
</evidence>
<dbReference type="EMBL" id="JAOZEV010000014">
    <property type="protein sequence ID" value="MCV9933756.1"/>
    <property type="molecule type" value="Genomic_DNA"/>
</dbReference>
<dbReference type="Proteomes" id="UP001151133">
    <property type="component" value="Unassembled WGS sequence"/>
</dbReference>
<protein>
    <submittedName>
        <fullName evidence="2">Uncharacterized protein</fullName>
    </submittedName>
</protein>
<evidence type="ECO:0000313" key="2">
    <source>
        <dbReference type="EMBL" id="MCV9933756.1"/>
    </source>
</evidence>
<proteinExistence type="predicted"/>